<accession>A0A0L0NEN3</accession>
<proteinExistence type="predicted"/>
<dbReference type="CDD" id="cd12148">
    <property type="entry name" value="fungal_TF_MHR"/>
    <property type="match status" value="1"/>
</dbReference>
<dbReference type="AlphaFoldDB" id="A0A0L0NEN3"/>
<reference evidence="1 2" key="1">
    <citation type="journal article" date="2015" name="BMC Genomics">
        <title>The genome of the truffle-parasite Tolypocladium ophioglossoides and the evolution of antifungal peptaibiotics.</title>
        <authorList>
            <person name="Quandt C.A."/>
            <person name="Bushley K.E."/>
            <person name="Spatafora J.W."/>
        </authorList>
    </citation>
    <scope>NUCLEOTIDE SEQUENCE [LARGE SCALE GENOMIC DNA]</scope>
    <source>
        <strain evidence="1 2">CBS 100239</strain>
    </source>
</reference>
<dbReference type="OrthoDB" id="4236860at2759"/>
<dbReference type="EMBL" id="LFRF01000005">
    <property type="protein sequence ID" value="KND92499.1"/>
    <property type="molecule type" value="Genomic_DNA"/>
</dbReference>
<sequence>MVLALGYQAASTETQRRLSGAGDGSLAQVFLQSTESCLRKTPCMFKANVTMVRVLCLIVVARLARGYSCSEIDSCGTLIDMAVRGCRELGIHKPDRGEDKASLLDMQMCARPWTTTVFLKVRQAMNSGTLLLLRPSDFDASVIENFDDEELGVNTLRTMASHPHRLQTSSTCHIFIAKALPIAIDMFCAPIPRWRMYL</sequence>
<gene>
    <name evidence="1" type="ORF">TOPH_02754</name>
</gene>
<evidence type="ECO:0000313" key="2">
    <source>
        <dbReference type="Proteomes" id="UP000036947"/>
    </source>
</evidence>
<dbReference type="STRING" id="1163406.A0A0L0NEN3"/>
<evidence type="ECO:0000313" key="1">
    <source>
        <dbReference type="EMBL" id="KND92499.1"/>
    </source>
</evidence>
<name>A0A0L0NEN3_TOLOC</name>
<evidence type="ECO:0008006" key="3">
    <source>
        <dbReference type="Google" id="ProtNLM"/>
    </source>
</evidence>
<organism evidence="1 2">
    <name type="scientific">Tolypocladium ophioglossoides (strain CBS 100239)</name>
    <name type="common">Snaketongue truffleclub</name>
    <name type="synonym">Elaphocordyceps ophioglossoides</name>
    <dbReference type="NCBI Taxonomy" id="1163406"/>
    <lineage>
        <taxon>Eukaryota</taxon>
        <taxon>Fungi</taxon>
        <taxon>Dikarya</taxon>
        <taxon>Ascomycota</taxon>
        <taxon>Pezizomycotina</taxon>
        <taxon>Sordariomycetes</taxon>
        <taxon>Hypocreomycetidae</taxon>
        <taxon>Hypocreales</taxon>
        <taxon>Ophiocordycipitaceae</taxon>
        <taxon>Tolypocladium</taxon>
    </lineage>
</organism>
<dbReference type="Proteomes" id="UP000036947">
    <property type="component" value="Unassembled WGS sequence"/>
</dbReference>
<protein>
    <recommendedName>
        <fullName evidence="3">Transcription factor domain-containing protein</fullName>
    </recommendedName>
</protein>
<comment type="caution">
    <text evidence="1">The sequence shown here is derived from an EMBL/GenBank/DDBJ whole genome shotgun (WGS) entry which is preliminary data.</text>
</comment>
<keyword evidence="2" id="KW-1185">Reference proteome</keyword>